<name>A0AA88GGD9_NAELO</name>
<keyword evidence="5" id="KW-0732">Signal</keyword>
<evidence type="ECO:0000256" key="3">
    <source>
        <dbReference type="ARBA" id="ARBA00004613"/>
    </source>
</evidence>
<dbReference type="InterPro" id="IPR003368">
    <property type="entry name" value="POMP_repeat"/>
</dbReference>
<dbReference type="PROSITE" id="PS00108">
    <property type="entry name" value="PROTEIN_KINASE_ST"/>
    <property type="match status" value="1"/>
</dbReference>
<dbReference type="RefSeq" id="XP_044543587.1">
    <property type="nucleotide sequence ID" value="XM_044686269.1"/>
</dbReference>
<dbReference type="GO" id="GO:0004674">
    <property type="term" value="F:protein serine/threonine kinase activity"/>
    <property type="evidence" value="ECO:0007669"/>
    <property type="project" value="TreeGrafter"/>
</dbReference>
<evidence type="ECO:0000313" key="14">
    <source>
        <dbReference type="Proteomes" id="UP000816034"/>
    </source>
</evidence>
<evidence type="ECO:0000256" key="11">
    <source>
        <dbReference type="SAM" id="Phobius"/>
    </source>
</evidence>
<dbReference type="SMART" id="SM00710">
    <property type="entry name" value="PbH1"/>
    <property type="match status" value="6"/>
</dbReference>
<dbReference type="PANTHER" id="PTHR44329">
    <property type="entry name" value="SERINE/THREONINE-PROTEIN KINASE TNNI3K-RELATED"/>
    <property type="match status" value="1"/>
</dbReference>
<dbReference type="Proteomes" id="UP000816034">
    <property type="component" value="Unassembled WGS sequence"/>
</dbReference>
<evidence type="ECO:0000256" key="9">
    <source>
        <dbReference type="ARBA" id="ARBA00023237"/>
    </source>
</evidence>
<dbReference type="SUPFAM" id="SSF51126">
    <property type="entry name" value="Pectin lyase-like"/>
    <property type="match status" value="1"/>
</dbReference>
<comment type="caution">
    <text evidence="13">The sequence shown here is derived from an EMBL/GenBank/DDBJ whole genome shotgun (WGS) entry which is preliminary data.</text>
</comment>
<protein>
    <recommendedName>
        <fullName evidence="12">Protein kinase domain-containing protein</fullName>
    </recommendedName>
</protein>
<keyword evidence="7 10" id="KW-0067">ATP-binding</keyword>
<dbReference type="InterPro" id="IPR011009">
    <property type="entry name" value="Kinase-like_dom_sf"/>
</dbReference>
<dbReference type="InterPro" id="IPR000719">
    <property type="entry name" value="Prot_kinase_dom"/>
</dbReference>
<evidence type="ECO:0000256" key="6">
    <source>
        <dbReference type="ARBA" id="ARBA00022741"/>
    </source>
</evidence>
<keyword evidence="11" id="KW-0812">Transmembrane</keyword>
<evidence type="ECO:0000259" key="12">
    <source>
        <dbReference type="PROSITE" id="PS50011"/>
    </source>
</evidence>
<evidence type="ECO:0000313" key="13">
    <source>
        <dbReference type="EMBL" id="KAG2374413.1"/>
    </source>
</evidence>
<keyword evidence="6 10" id="KW-0547">Nucleotide-binding</keyword>
<accession>A0AA88GGD9</accession>
<evidence type="ECO:0000256" key="2">
    <source>
        <dbReference type="ARBA" id="ARBA00004442"/>
    </source>
</evidence>
<gene>
    <name evidence="13" type="ORF">C9374_010697</name>
</gene>
<organism evidence="13 14">
    <name type="scientific">Naegleria lovaniensis</name>
    <name type="common">Amoeba</name>
    <dbReference type="NCBI Taxonomy" id="51637"/>
    <lineage>
        <taxon>Eukaryota</taxon>
        <taxon>Discoba</taxon>
        <taxon>Heterolobosea</taxon>
        <taxon>Tetramitia</taxon>
        <taxon>Eutetramitia</taxon>
        <taxon>Vahlkampfiidae</taxon>
        <taxon>Naegleria</taxon>
    </lineage>
</organism>
<feature type="transmembrane region" description="Helical" evidence="11">
    <location>
        <begin position="690"/>
        <end position="721"/>
    </location>
</feature>
<dbReference type="Pfam" id="PF00069">
    <property type="entry name" value="Pkinase"/>
    <property type="match status" value="1"/>
</dbReference>
<keyword evidence="8 11" id="KW-0472">Membrane</keyword>
<dbReference type="InterPro" id="IPR051681">
    <property type="entry name" value="Ser/Thr_Kinases-Pseudokinases"/>
</dbReference>
<dbReference type="InterPro" id="IPR006626">
    <property type="entry name" value="PbH1"/>
</dbReference>
<dbReference type="InterPro" id="IPR017441">
    <property type="entry name" value="Protein_kinase_ATP_BS"/>
</dbReference>
<keyword evidence="4" id="KW-0964">Secreted</keyword>
<keyword evidence="14" id="KW-1185">Reference proteome</keyword>
<evidence type="ECO:0000256" key="4">
    <source>
        <dbReference type="ARBA" id="ARBA00022525"/>
    </source>
</evidence>
<dbReference type="Pfam" id="PF02415">
    <property type="entry name" value="Chlam_PMP"/>
    <property type="match status" value="1"/>
</dbReference>
<dbReference type="EMBL" id="PYSW02000045">
    <property type="protein sequence ID" value="KAG2374413.1"/>
    <property type="molecule type" value="Genomic_DNA"/>
</dbReference>
<dbReference type="PROSITE" id="PS00107">
    <property type="entry name" value="PROTEIN_KINASE_ATP"/>
    <property type="match status" value="1"/>
</dbReference>
<evidence type="ECO:0000256" key="8">
    <source>
        <dbReference type="ARBA" id="ARBA00023136"/>
    </source>
</evidence>
<comment type="subcellular location">
    <subcellularLocation>
        <location evidence="1">Cell envelope</location>
    </subcellularLocation>
    <subcellularLocation>
        <location evidence="2">Cell outer membrane</location>
    </subcellularLocation>
    <subcellularLocation>
        <location evidence="3">Secreted</location>
    </subcellularLocation>
</comment>
<dbReference type="SMART" id="SM00220">
    <property type="entry name" value="S_TKc"/>
    <property type="match status" value="1"/>
</dbReference>
<dbReference type="InterPro" id="IPR008271">
    <property type="entry name" value="Ser/Thr_kinase_AS"/>
</dbReference>
<evidence type="ECO:0000256" key="10">
    <source>
        <dbReference type="PROSITE-ProRule" id="PRU10141"/>
    </source>
</evidence>
<sequence>MNTNEGLNVHHYGEMASLSSSLLTSTIYIACVANTNSSSLSSRNCSQSDEPCDSLARAWLVLDEEIQNLKKQTNQTSGWISIVLKFYNASCLSDDDWNFKKLKTPVYDDWKYSLTFVGLDNYNVSFSMISLGDFRKDFMEAKYVNIQFNDVSLMLFQRFNSVSNCSFTSSKIEIPQPTGMVDVTFSNFTNCDFHSLTSIVFDPSSVSDDTLQIRNTTIVDSTFNFQVGRCVLFEAHIFQSLVTVQAQFTLRSSYLKDSSIRCAHSKECIFFDALWENSVLHSDFSSSVFISHLKARNAPYFVKMIAVTSVYMSGVDIQNMTSTDDEAIYLSVCTSATIADLSLRNTNHDGIVFSQVQVSTFSKMTLENIKGTAMRFLFGLKLFTASCSIHISSCSVRNTISNKGAAIYLEGSPSKPPNAHIQNCHFENNTVSESGGAIFGTNVILRMIHCAFINNHVTSPGFIGGGAISLLSYSNAVEKYPLQVSNVLFVNNSAKGWGGAMFIEGKLVGEMNATCVNNNAQVGGCVFVNSEQSILKINLKGTSTSYNYGNLIAAIPIMNNITLFVQDNLSSVYPGQTFDMKLAFWDYFGQQVDWFEEMPTLIASSQHVELFYSTSISNHLVHFNNVYFKSPMNHSESTFSVSLDVVVKRQGTTLKAPLLKSLALTSCYSSQTIEVSVDNLYFVCKPVNTLVLALAISMSILTFFLGLLFGALILYGIIVVIKKIRLLNKKQKAEREVSNNSHGSRGQSENVQQERSYLISAQEIVIVKRIGEGANGVVYLAKWNNTQVAIKSLKTDTCSTSSIERDNTNIVELEEFIDSSVHEFEKEAMIMSSLRHPNIVFFYGIIVSEERKFMVVEFMNGGSLESLIGKLKTGRRMLNLIQKVSILCDIANGMHYLHSLKPKLILHRDLKPGNILLDDRDRCKVCDFGLAKMMGQTFNSALTNNIGTLFYMAPECFVDDNLSPTWSDETDNLRLTKLDVYSFGIIMYELLFEETPYNMTSEKLDYFSENEPSSTMHNSLAFLPQFLYKQLRPKIPFKDANQEYEWCKQFVYKDPSMLSLKETVCVFNKLVELMKQAWDQNPHNRPSFQTISQMLQNILDEK</sequence>
<evidence type="ECO:0000256" key="7">
    <source>
        <dbReference type="ARBA" id="ARBA00022840"/>
    </source>
</evidence>
<dbReference type="InterPro" id="IPR011050">
    <property type="entry name" value="Pectin_lyase_fold/virulence"/>
</dbReference>
<keyword evidence="9" id="KW-0998">Cell outer membrane</keyword>
<dbReference type="SUPFAM" id="SSF56112">
    <property type="entry name" value="Protein kinase-like (PK-like)"/>
    <property type="match status" value="1"/>
</dbReference>
<dbReference type="Gene3D" id="3.30.200.20">
    <property type="entry name" value="Phosphorylase Kinase, domain 1"/>
    <property type="match status" value="1"/>
</dbReference>
<feature type="binding site" evidence="10">
    <location>
        <position position="791"/>
    </location>
    <ligand>
        <name>ATP</name>
        <dbReference type="ChEBI" id="CHEBI:30616"/>
    </ligand>
</feature>
<feature type="domain" description="Protein kinase" evidence="12">
    <location>
        <begin position="764"/>
        <end position="1099"/>
    </location>
</feature>
<keyword evidence="11" id="KW-1133">Transmembrane helix</keyword>
<dbReference type="CDD" id="cd13999">
    <property type="entry name" value="STKc_MAP3K-like"/>
    <property type="match status" value="1"/>
</dbReference>
<dbReference type="GO" id="GO:0005576">
    <property type="term" value="C:extracellular region"/>
    <property type="evidence" value="ECO:0007669"/>
    <property type="project" value="UniProtKB-SubCell"/>
</dbReference>
<dbReference type="PROSITE" id="PS50011">
    <property type="entry name" value="PROTEIN_KINASE_DOM"/>
    <property type="match status" value="1"/>
</dbReference>
<evidence type="ECO:0000256" key="1">
    <source>
        <dbReference type="ARBA" id="ARBA00004196"/>
    </source>
</evidence>
<dbReference type="GeneID" id="68103151"/>
<dbReference type="Gene3D" id="1.10.510.10">
    <property type="entry name" value="Transferase(Phosphotransferase) domain 1"/>
    <property type="match status" value="1"/>
</dbReference>
<dbReference type="GO" id="GO:0005524">
    <property type="term" value="F:ATP binding"/>
    <property type="evidence" value="ECO:0007669"/>
    <property type="project" value="UniProtKB-UniRule"/>
</dbReference>
<dbReference type="AlphaFoldDB" id="A0AA88GGD9"/>
<evidence type="ECO:0000256" key="5">
    <source>
        <dbReference type="ARBA" id="ARBA00022729"/>
    </source>
</evidence>
<dbReference type="NCBIfam" id="TIGR01376">
    <property type="entry name" value="POMP_repeat"/>
    <property type="match status" value="1"/>
</dbReference>
<proteinExistence type="predicted"/>
<reference evidence="13 14" key="1">
    <citation type="journal article" date="2018" name="BMC Genomics">
        <title>The genome of Naegleria lovaniensis, the basis for a comparative approach to unravel pathogenicity factors of the human pathogenic amoeba N. fowleri.</title>
        <authorList>
            <person name="Liechti N."/>
            <person name="Schurch N."/>
            <person name="Bruggmann R."/>
            <person name="Wittwer M."/>
        </authorList>
    </citation>
    <scope>NUCLEOTIDE SEQUENCE [LARGE SCALE GENOMIC DNA]</scope>
    <source>
        <strain evidence="13 14">ATCC 30569</strain>
    </source>
</reference>